<dbReference type="PROSITE" id="PS51144">
    <property type="entry name" value="ALPHA_CA_2"/>
    <property type="match status" value="1"/>
</dbReference>
<dbReference type="SMART" id="SM01057">
    <property type="entry name" value="Carb_anhydrase"/>
    <property type="match status" value="1"/>
</dbReference>
<dbReference type="OrthoDB" id="429145at2759"/>
<gene>
    <name evidence="3" type="ORF">BJ875DRAFT_222746</name>
</gene>
<dbReference type="Pfam" id="PF00194">
    <property type="entry name" value="Carb_anhydrase"/>
    <property type="match status" value="1"/>
</dbReference>
<dbReference type="Gene3D" id="3.10.200.10">
    <property type="entry name" value="Alpha carbonic anhydrase"/>
    <property type="match status" value="1"/>
</dbReference>
<keyword evidence="4" id="KW-1185">Reference proteome</keyword>
<feature type="domain" description="Alpha-carbonic anhydrase" evidence="2">
    <location>
        <begin position="38"/>
        <end position="279"/>
    </location>
</feature>
<accession>A0A9P7YN20</accession>
<dbReference type="SUPFAM" id="SSF51069">
    <property type="entry name" value="Carbonic anhydrase"/>
    <property type="match status" value="1"/>
</dbReference>
<dbReference type="InterPro" id="IPR036398">
    <property type="entry name" value="CA_dom_sf"/>
</dbReference>
<dbReference type="PANTHER" id="PTHR18952:SF274">
    <property type="entry name" value="ALPHA-CARBONIC ANHYDRASE DOMAIN-CONTAINING PROTEIN"/>
    <property type="match status" value="1"/>
</dbReference>
<comment type="caution">
    <text evidence="3">The sequence shown here is derived from an EMBL/GenBank/DDBJ whole genome shotgun (WGS) entry which is preliminary data.</text>
</comment>
<dbReference type="InterPro" id="IPR023561">
    <property type="entry name" value="Carbonic_anhydrase_a-class"/>
</dbReference>
<dbReference type="CDD" id="cd03124">
    <property type="entry name" value="alpha_CA_prokaryotic_like"/>
    <property type="match status" value="1"/>
</dbReference>
<dbReference type="EMBL" id="MU251405">
    <property type="protein sequence ID" value="KAG9236542.1"/>
    <property type="molecule type" value="Genomic_DNA"/>
</dbReference>
<sequence length="279" mass="30612">MYRLLLALSVIGATVACPDHNYAVHSKYLGRRAEPGVKDWDYDASYNWGSINPNYTLCQTGTQQAPIHLQSTDGFSTAHVPTFHYDTPLSGNLLNWNYGPAFTVDTSNMSLTSSASFTFDDETVYLKGWHIHSPADHSVDGQKSRSELHLVHGDATGHESAVLAILMDPGIEDSAFAAQFATTINGTAPDSTKVPNFDSASSLPMSGMDVRLAVKEADNFSEFWTYNGSLTSPPCTEGIRFFVAKKVMTVGMTQMQEILRVSTFSARDEQKVWMHGVNV</sequence>
<dbReference type="PANTHER" id="PTHR18952">
    <property type="entry name" value="CARBONIC ANHYDRASE"/>
    <property type="match status" value="1"/>
</dbReference>
<evidence type="ECO:0000313" key="3">
    <source>
        <dbReference type="EMBL" id="KAG9236542.1"/>
    </source>
</evidence>
<reference evidence="3" key="1">
    <citation type="journal article" date="2021" name="IMA Fungus">
        <title>Genomic characterization of three marine fungi, including Emericellopsis atlantica sp. nov. with signatures of a generalist lifestyle and marine biomass degradation.</title>
        <authorList>
            <person name="Hagestad O.C."/>
            <person name="Hou L."/>
            <person name="Andersen J.H."/>
            <person name="Hansen E.H."/>
            <person name="Altermark B."/>
            <person name="Li C."/>
            <person name="Kuhnert E."/>
            <person name="Cox R.J."/>
            <person name="Crous P.W."/>
            <person name="Spatafora J.W."/>
            <person name="Lail K."/>
            <person name="Amirebrahimi M."/>
            <person name="Lipzen A."/>
            <person name="Pangilinan J."/>
            <person name="Andreopoulos W."/>
            <person name="Hayes R.D."/>
            <person name="Ng V."/>
            <person name="Grigoriev I.V."/>
            <person name="Jackson S.A."/>
            <person name="Sutton T.D.S."/>
            <person name="Dobson A.D.W."/>
            <person name="Rama T."/>
        </authorList>
    </citation>
    <scope>NUCLEOTIDE SEQUENCE</scope>
    <source>
        <strain evidence="3">TRa018bII</strain>
    </source>
</reference>
<evidence type="ECO:0000313" key="4">
    <source>
        <dbReference type="Proteomes" id="UP000824998"/>
    </source>
</evidence>
<dbReference type="InterPro" id="IPR041891">
    <property type="entry name" value="Alpha_CA_prokaryot-like"/>
</dbReference>
<dbReference type="AlphaFoldDB" id="A0A9P7YN20"/>
<name>A0A9P7YN20_9HELO</name>
<dbReference type="GO" id="GO:0004089">
    <property type="term" value="F:carbonate dehydratase activity"/>
    <property type="evidence" value="ECO:0007669"/>
    <property type="project" value="InterPro"/>
</dbReference>
<feature type="signal peptide" evidence="1">
    <location>
        <begin position="1"/>
        <end position="16"/>
    </location>
</feature>
<evidence type="ECO:0000259" key="2">
    <source>
        <dbReference type="PROSITE" id="PS51144"/>
    </source>
</evidence>
<organism evidence="3 4">
    <name type="scientific">Amylocarpus encephaloides</name>
    <dbReference type="NCBI Taxonomy" id="45428"/>
    <lineage>
        <taxon>Eukaryota</taxon>
        <taxon>Fungi</taxon>
        <taxon>Dikarya</taxon>
        <taxon>Ascomycota</taxon>
        <taxon>Pezizomycotina</taxon>
        <taxon>Leotiomycetes</taxon>
        <taxon>Helotiales</taxon>
        <taxon>Helotiales incertae sedis</taxon>
        <taxon>Amylocarpus</taxon>
    </lineage>
</organism>
<keyword evidence="1" id="KW-0732">Signal</keyword>
<feature type="chain" id="PRO_5040325212" evidence="1">
    <location>
        <begin position="17"/>
        <end position="279"/>
    </location>
</feature>
<dbReference type="PROSITE" id="PS51257">
    <property type="entry name" value="PROKAR_LIPOPROTEIN"/>
    <property type="match status" value="1"/>
</dbReference>
<dbReference type="Proteomes" id="UP000824998">
    <property type="component" value="Unassembled WGS sequence"/>
</dbReference>
<evidence type="ECO:0000256" key="1">
    <source>
        <dbReference type="SAM" id="SignalP"/>
    </source>
</evidence>
<dbReference type="GO" id="GO:0008270">
    <property type="term" value="F:zinc ion binding"/>
    <property type="evidence" value="ECO:0007669"/>
    <property type="project" value="InterPro"/>
</dbReference>
<protein>
    <submittedName>
        <fullName evidence="3">Alpha carbonic anhydrase</fullName>
    </submittedName>
</protein>
<proteinExistence type="predicted"/>
<dbReference type="InterPro" id="IPR001148">
    <property type="entry name" value="CA_dom"/>
</dbReference>